<dbReference type="PROSITE" id="PS50089">
    <property type="entry name" value="ZF_RING_2"/>
    <property type="match status" value="1"/>
</dbReference>
<evidence type="ECO:0000256" key="3">
    <source>
        <dbReference type="ARBA" id="ARBA00022833"/>
    </source>
</evidence>
<evidence type="ECO:0000256" key="2">
    <source>
        <dbReference type="ARBA" id="ARBA00022771"/>
    </source>
</evidence>
<evidence type="ECO:0000313" key="6">
    <source>
        <dbReference type="EMBL" id="THH11838.1"/>
    </source>
</evidence>
<organism evidence="6 7">
    <name type="scientific">Phellinidium pouzarii</name>
    <dbReference type="NCBI Taxonomy" id="167371"/>
    <lineage>
        <taxon>Eukaryota</taxon>
        <taxon>Fungi</taxon>
        <taxon>Dikarya</taxon>
        <taxon>Basidiomycota</taxon>
        <taxon>Agaricomycotina</taxon>
        <taxon>Agaricomycetes</taxon>
        <taxon>Hymenochaetales</taxon>
        <taxon>Hymenochaetaceae</taxon>
        <taxon>Phellinidium</taxon>
    </lineage>
</organism>
<sequence>MAEELAQRELTLQVEERELKKRKLDLDARELEMDTTLKKREAQVILEHLEEHYQCPLCYDIIACPYVLSPAECGHTFCAICTIKWFFSRLHRGCGTWHESVGCPLCRSLLIITPDSNPRPTITIPFAPNRVAENSLMAMVERLAVICPQPRTNVLQAAATRISCRSPGDDEPKVKIEDTSSGQINDIGIESWAEGGALRKDWLERDRNGRFEMDDLISRWTILTGHHFIDIKDRLGL</sequence>
<evidence type="ECO:0000256" key="4">
    <source>
        <dbReference type="PROSITE-ProRule" id="PRU00175"/>
    </source>
</evidence>
<evidence type="ECO:0000313" key="7">
    <source>
        <dbReference type="Proteomes" id="UP000308199"/>
    </source>
</evidence>
<dbReference type="Proteomes" id="UP000308199">
    <property type="component" value="Unassembled WGS sequence"/>
</dbReference>
<gene>
    <name evidence="6" type="ORF">EW145_g365</name>
</gene>
<feature type="domain" description="RING-type" evidence="5">
    <location>
        <begin position="55"/>
        <end position="107"/>
    </location>
</feature>
<protein>
    <recommendedName>
        <fullName evidence="5">RING-type domain-containing protein</fullName>
    </recommendedName>
</protein>
<name>A0A4S4LKC4_9AGAM</name>
<dbReference type="EMBL" id="SGPK01000007">
    <property type="protein sequence ID" value="THH11838.1"/>
    <property type="molecule type" value="Genomic_DNA"/>
</dbReference>
<accession>A0A4S4LKC4</accession>
<dbReference type="InterPro" id="IPR013083">
    <property type="entry name" value="Znf_RING/FYVE/PHD"/>
</dbReference>
<dbReference type="AlphaFoldDB" id="A0A4S4LKC4"/>
<evidence type="ECO:0000256" key="1">
    <source>
        <dbReference type="ARBA" id="ARBA00022723"/>
    </source>
</evidence>
<comment type="caution">
    <text evidence="6">The sequence shown here is derived from an EMBL/GenBank/DDBJ whole genome shotgun (WGS) entry which is preliminary data.</text>
</comment>
<keyword evidence="3" id="KW-0862">Zinc</keyword>
<dbReference type="Pfam" id="PF00097">
    <property type="entry name" value="zf-C3HC4"/>
    <property type="match status" value="1"/>
</dbReference>
<dbReference type="InterPro" id="IPR018957">
    <property type="entry name" value="Znf_C3HC4_RING-type"/>
</dbReference>
<reference evidence="6 7" key="1">
    <citation type="submission" date="2019-02" db="EMBL/GenBank/DDBJ databases">
        <title>Genome sequencing of the rare red list fungi Phellinidium pouzarii.</title>
        <authorList>
            <person name="Buettner E."/>
            <person name="Kellner H."/>
        </authorList>
    </citation>
    <scope>NUCLEOTIDE SEQUENCE [LARGE SCALE GENOMIC DNA]</scope>
    <source>
        <strain evidence="6 7">DSM 108285</strain>
    </source>
</reference>
<dbReference type="GO" id="GO:0008270">
    <property type="term" value="F:zinc ion binding"/>
    <property type="evidence" value="ECO:0007669"/>
    <property type="project" value="UniProtKB-KW"/>
</dbReference>
<keyword evidence="1" id="KW-0479">Metal-binding</keyword>
<dbReference type="Gene3D" id="3.30.40.10">
    <property type="entry name" value="Zinc/RING finger domain, C3HC4 (zinc finger)"/>
    <property type="match status" value="1"/>
</dbReference>
<dbReference type="InterPro" id="IPR001841">
    <property type="entry name" value="Znf_RING"/>
</dbReference>
<keyword evidence="2 4" id="KW-0863">Zinc-finger</keyword>
<proteinExistence type="predicted"/>
<dbReference type="OrthoDB" id="6105938at2759"/>
<dbReference type="SUPFAM" id="SSF57850">
    <property type="entry name" value="RING/U-box"/>
    <property type="match status" value="1"/>
</dbReference>
<keyword evidence="7" id="KW-1185">Reference proteome</keyword>
<evidence type="ECO:0000259" key="5">
    <source>
        <dbReference type="PROSITE" id="PS50089"/>
    </source>
</evidence>